<dbReference type="Proteomes" id="UP000248749">
    <property type="component" value="Unassembled WGS sequence"/>
</dbReference>
<evidence type="ECO:0000256" key="1">
    <source>
        <dbReference type="SAM" id="MobiDB-lite"/>
    </source>
</evidence>
<accession>A0A2W2CT79</accession>
<keyword evidence="3" id="KW-1185">Reference proteome</keyword>
<dbReference type="AlphaFoldDB" id="A0A2W2CT79"/>
<evidence type="ECO:0000313" key="3">
    <source>
        <dbReference type="Proteomes" id="UP000248749"/>
    </source>
</evidence>
<gene>
    <name evidence="2" type="ORF">C1I99_01620</name>
</gene>
<feature type="region of interest" description="Disordered" evidence="1">
    <location>
        <begin position="67"/>
        <end position="94"/>
    </location>
</feature>
<comment type="caution">
    <text evidence="2">The sequence shown here is derived from an EMBL/GenBank/DDBJ whole genome shotgun (WGS) entry which is preliminary data.</text>
</comment>
<reference evidence="2 3" key="1">
    <citation type="submission" date="2018-01" db="EMBL/GenBank/DDBJ databases">
        <title>Draft genome sequence of Salinispora sp. 13K206.</title>
        <authorList>
            <person name="Sahin N."/>
            <person name="Saygin H."/>
            <person name="Ay H."/>
        </authorList>
    </citation>
    <scope>NUCLEOTIDE SEQUENCE [LARGE SCALE GENOMIC DNA]</scope>
    <source>
        <strain evidence="2 3">13K206</strain>
    </source>
</reference>
<organism evidence="2 3">
    <name type="scientific">Micromonospora deserti</name>
    <dbReference type="NCBI Taxonomy" id="2070366"/>
    <lineage>
        <taxon>Bacteria</taxon>
        <taxon>Bacillati</taxon>
        <taxon>Actinomycetota</taxon>
        <taxon>Actinomycetes</taxon>
        <taxon>Micromonosporales</taxon>
        <taxon>Micromonosporaceae</taxon>
        <taxon>Micromonospora</taxon>
    </lineage>
</organism>
<proteinExistence type="predicted"/>
<dbReference type="EMBL" id="POUB01000005">
    <property type="protein sequence ID" value="PZG02716.1"/>
    <property type="molecule type" value="Genomic_DNA"/>
</dbReference>
<feature type="region of interest" description="Disordered" evidence="1">
    <location>
        <begin position="1"/>
        <end position="27"/>
    </location>
</feature>
<protein>
    <submittedName>
        <fullName evidence="2">Uncharacterized protein</fullName>
    </submittedName>
</protein>
<feature type="compositionally biased region" description="Low complexity" evidence="1">
    <location>
        <begin position="67"/>
        <end position="89"/>
    </location>
</feature>
<feature type="compositionally biased region" description="Basic and acidic residues" evidence="1">
    <location>
        <begin position="8"/>
        <end position="18"/>
    </location>
</feature>
<sequence>MPSAGTSTDRRQGSRTDRPSVACPSSTKLSVSTLAVPVAVNTNLCGWRAGAVDAASDAALDEVDVATEAGASSSDTSGGSPQPASSAASTIMPAVSGRAAGSIAPL</sequence>
<evidence type="ECO:0000313" key="2">
    <source>
        <dbReference type="EMBL" id="PZG02716.1"/>
    </source>
</evidence>
<name>A0A2W2CT79_9ACTN</name>